<proteinExistence type="predicted"/>
<evidence type="ECO:0000313" key="3">
    <source>
        <dbReference type="Proteomes" id="UP000008540"/>
    </source>
</evidence>
<sequence length="180" mass="19525">MRAGPSPDALHARIFIGTIAGREHRVSPAPNSYPKRGIMGKARVTGTTIEAIRAAEMALGRTLPCSFARWLLEHNGKALGALEVFPVFDARDPRKTWESIVRHFEGGWRAWQDNVCADPAGFSNLLPFAQFGTGDYYCFDYAVLGEAGEPVVVLWSHETGATSVVADGYAAFLASTDRPG</sequence>
<dbReference type="SUPFAM" id="SSF160631">
    <property type="entry name" value="SMI1/KNR4-like"/>
    <property type="match status" value="1"/>
</dbReference>
<organism evidence="2 3">
    <name type="scientific">Pseudomonas fluorescens (strain ATCC BAA-477 / NRRL B-23932 / Pf-5)</name>
    <dbReference type="NCBI Taxonomy" id="220664"/>
    <lineage>
        <taxon>Bacteria</taxon>
        <taxon>Pseudomonadati</taxon>
        <taxon>Pseudomonadota</taxon>
        <taxon>Gammaproteobacteria</taxon>
        <taxon>Pseudomonadales</taxon>
        <taxon>Pseudomonadaceae</taxon>
        <taxon>Pseudomonas</taxon>
    </lineage>
</organism>
<name>Q4KGS7_PSEF5</name>
<evidence type="ECO:0000259" key="1">
    <source>
        <dbReference type="SMART" id="SM00860"/>
    </source>
</evidence>
<gene>
    <name evidence="2" type="ordered locus">PFL_1427</name>
</gene>
<dbReference type="SMART" id="SM00860">
    <property type="entry name" value="SMI1_KNR4"/>
    <property type="match status" value="1"/>
</dbReference>
<dbReference type="InterPro" id="IPR018958">
    <property type="entry name" value="Knr4/Smi1-like_dom"/>
</dbReference>
<dbReference type="AlphaFoldDB" id="Q4KGS7"/>
<protein>
    <recommendedName>
        <fullName evidence="1">Knr4/Smi1-like domain-containing protein</fullName>
    </recommendedName>
</protein>
<reference evidence="2 3" key="1">
    <citation type="journal article" date="2005" name="Nat. Biotechnol.">
        <title>Complete genome sequence of the plant commensal Pseudomonas fluorescens Pf-5.</title>
        <authorList>
            <person name="Paulsen I.T."/>
            <person name="Press C.M."/>
            <person name="Ravel J."/>
            <person name="Kobayashi D.Y."/>
            <person name="Myers G.S."/>
            <person name="Mavrodi D.V."/>
            <person name="DeBoy R.T."/>
            <person name="Seshadri R."/>
            <person name="Ren Q."/>
            <person name="Madupu R."/>
            <person name="Dodson R.J."/>
            <person name="Durkin A.S."/>
            <person name="Brinkac L.M."/>
            <person name="Daugherty S.C."/>
            <person name="Sullivan S.A."/>
            <person name="Rosovitz M.J."/>
            <person name="Gwinn M.L."/>
            <person name="Zhou L."/>
            <person name="Schneider D.J."/>
            <person name="Cartinhour S.W."/>
            <person name="Nelson W.C."/>
            <person name="Weidman J."/>
            <person name="Watkins K."/>
            <person name="Tran K."/>
            <person name="Khouri H."/>
            <person name="Pierson E.A."/>
            <person name="Pierson L.S.III."/>
            <person name="Thomashow L.S."/>
            <person name="Loper J.E."/>
        </authorList>
    </citation>
    <scope>NUCLEOTIDE SEQUENCE [LARGE SCALE GENOMIC DNA]</scope>
    <source>
        <strain evidence="3">ATCC BAA-477 / NRRL B-23932 / Pf-5</strain>
    </source>
</reference>
<dbReference type="Gene3D" id="3.40.1580.10">
    <property type="entry name" value="SMI1/KNR4-like"/>
    <property type="match status" value="1"/>
</dbReference>
<dbReference type="EMBL" id="CP000076">
    <property type="protein sequence ID" value="AAY90712.1"/>
    <property type="molecule type" value="Genomic_DNA"/>
</dbReference>
<dbReference type="InterPro" id="IPR037883">
    <property type="entry name" value="Knr4/Smi1-like_sf"/>
</dbReference>
<evidence type="ECO:0000313" key="2">
    <source>
        <dbReference type="EMBL" id="AAY90712.1"/>
    </source>
</evidence>
<dbReference type="Proteomes" id="UP000008540">
    <property type="component" value="Chromosome"/>
</dbReference>
<dbReference type="HOGENOM" id="CLU_128191_0_0_6"/>
<accession>Q4KGS7</accession>
<dbReference type="KEGG" id="pfl:PFL_1427"/>
<dbReference type="Pfam" id="PF09346">
    <property type="entry name" value="SMI1_KNR4"/>
    <property type="match status" value="1"/>
</dbReference>
<feature type="domain" description="Knr4/Smi1-like" evidence="1">
    <location>
        <begin position="46"/>
        <end position="175"/>
    </location>
</feature>